<gene>
    <name evidence="1" type="ORF">HMPREF1535_02442</name>
</gene>
<evidence type="ECO:0000313" key="2">
    <source>
        <dbReference type="Proteomes" id="UP000033047"/>
    </source>
</evidence>
<dbReference type="HOGENOM" id="CLU_053283_0_0_10"/>
<dbReference type="Proteomes" id="UP000033047">
    <property type="component" value="Unassembled WGS sequence"/>
</dbReference>
<proteinExistence type="predicted"/>
<reference evidence="1 2" key="1">
    <citation type="submission" date="2013-04" db="EMBL/GenBank/DDBJ databases">
        <title>The Genome Sequence of Parabacteroides goldsteinii DSM 19448.</title>
        <authorList>
            <consortium name="The Broad Institute Genomics Platform"/>
            <person name="Earl A."/>
            <person name="Ward D."/>
            <person name="Feldgarden M."/>
            <person name="Gevers D."/>
            <person name="Martens E."/>
            <person name="Sakamoto M."/>
            <person name="Benno Y."/>
            <person name="Song Y."/>
            <person name="Liu C."/>
            <person name="Lee J."/>
            <person name="Bolanos M."/>
            <person name="Vaisanen M.L."/>
            <person name="Finegold S.M."/>
            <person name="Walker B."/>
            <person name="Young S."/>
            <person name="Zeng Q."/>
            <person name="Gargeya S."/>
            <person name="Fitzgerald M."/>
            <person name="Haas B."/>
            <person name="Abouelleil A."/>
            <person name="Allen A.W."/>
            <person name="Alvarado L."/>
            <person name="Arachchi H.M."/>
            <person name="Berlin A.M."/>
            <person name="Chapman S.B."/>
            <person name="Gainer-Dewar J."/>
            <person name="Goldberg J."/>
            <person name="Griggs A."/>
            <person name="Gujja S."/>
            <person name="Hansen M."/>
            <person name="Howarth C."/>
            <person name="Imamovic A."/>
            <person name="Ireland A."/>
            <person name="Larimer J."/>
            <person name="McCowan C."/>
            <person name="Murphy C."/>
            <person name="Pearson M."/>
            <person name="Poon T.W."/>
            <person name="Priest M."/>
            <person name="Roberts A."/>
            <person name="Saif S."/>
            <person name="Shea T."/>
            <person name="Sisk P."/>
            <person name="Sykes S."/>
            <person name="Wortman J."/>
            <person name="Nusbaum C."/>
            <person name="Birren B."/>
        </authorList>
    </citation>
    <scope>NUCLEOTIDE SEQUENCE [LARGE SCALE GENOMIC DNA]</scope>
    <source>
        <strain evidence="1 2">DSM 19448</strain>
    </source>
</reference>
<dbReference type="Pfam" id="PF17170">
    <property type="entry name" value="DUF5128"/>
    <property type="match status" value="1"/>
</dbReference>
<dbReference type="AlphaFoldDB" id="A0A0F5JF46"/>
<evidence type="ECO:0008006" key="3">
    <source>
        <dbReference type="Google" id="ProtNLM"/>
    </source>
</evidence>
<accession>A0A0F5JF46</accession>
<evidence type="ECO:0000313" key="1">
    <source>
        <dbReference type="EMBL" id="KKB56466.1"/>
    </source>
</evidence>
<organism evidence="1 2">
    <name type="scientific">Parabacteroides goldsteinii DSM 19448 = WAL 12034</name>
    <dbReference type="NCBI Taxonomy" id="927665"/>
    <lineage>
        <taxon>Bacteria</taxon>
        <taxon>Pseudomonadati</taxon>
        <taxon>Bacteroidota</taxon>
        <taxon>Bacteroidia</taxon>
        <taxon>Bacteroidales</taxon>
        <taxon>Tannerellaceae</taxon>
        <taxon>Parabacteroides</taxon>
    </lineage>
</organism>
<dbReference type="RefSeq" id="WP_046146231.1">
    <property type="nucleotide sequence ID" value="NZ_KQ033912.1"/>
</dbReference>
<dbReference type="STRING" id="927665.HMPREF1535_02442"/>
<dbReference type="PATRIC" id="fig|927665.4.peg.2511"/>
<name>A0A0F5JF46_9BACT</name>
<dbReference type="EMBL" id="AQHV01000011">
    <property type="protein sequence ID" value="KKB56466.1"/>
    <property type="molecule type" value="Genomic_DNA"/>
</dbReference>
<sequence>MKYVKLFLLTVVVLCSFSNEKIPKIDLPAHTPKQTAQMSKLFRKVRYVPLETTDDCLLSYIHVQKIQDYILAWDYDSCCLFSAKDGKFIRRIGHKGDDPEAVFSFYENFYNPYDGLLYFQGVEGIRVKYGLDGKYVGKMKVPLSTGVSPQFVVPLDLTTFCAFFANRSGREKKRIVLFDHNGNVKKEFPNHHFVETKRYILDTGDGLTYRYKDNLYFKEMFIDTVYQVSQNQLKAEYVLNITSRSVPYKERYDRHKEAISPYFIYENDVNIAFRYHMNGVGQLCVYDKQAGESSYYLCENGPIDDINDFMPVWISTICDDGTCLGVLNAGDICDYIDKSGISSNPNLNFLKSISPDDNPVVVFMEN</sequence>
<protein>
    <recommendedName>
        <fullName evidence="3">DUF4934 domain-containing protein</fullName>
    </recommendedName>
</protein>
<comment type="caution">
    <text evidence="1">The sequence shown here is derived from an EMBL/GenBank/DDBJ whole genome shotgun (WGS) entry which is preliminary data.</text>
</comment>